<reference evidence="2" key="1">
    <citation type="submission" date="2013-04" db="EMBL/GenBank/DDBJ databases">
        <authorList>
            <person name="Qu J."/>
            <person name="Murali S.C."/>
            <person name="Bandaranaike D."/>
            <person name="Bellair M."/>
            <person name="Blankenburg K."/>
            <person name="Chao H."/>
            <person name="Dinh H."/>
            <person name="Doddapaneni H."/>
            <person name="Downs B."/>
            <person name="Dugan-Rocha S."/>
            <person name="Elkadiri S."/>
            <person name="Gnanaolivu R.D."/>
            <person name="Hernandez B."/>
            <person name="Javaid M."/>
            <person name="Jayaseelan J.C."/>
            <person name="Lee S."/>
            <person name="Li M."/>
            <person name="Ming W."/>
            <person name="Munidasa M."/>
            <person name="Muniz J."/>
            <person name="Nguyen L."/>
            <person name="Ongeri F."/>
            <person name="Osuji N."/>
            <person name="Pu L.-L."/>
            <person name="Puazo M."/>
            <person name="Qu C."/>
            <person name="Quiroz J."/>
            <person name="Raj R."/>
            <person name="Weissenberger G."/>
            <person name="Xin Y."/>
            <person name="Zou X."/>
            <person name="Han Y."/>
            <person name="Richards S."/>
            <person name="Worley K."/>
            <person name="Muzny D."/>
            <person name="Gibbs R."/>
        </authorList>
    </citation>
    <scope>NUCLEOTIDE SEQUENCE</scope>
    <source>
        <strain evidence="2">Sampled in the wild</strain>
    </source>
</reference>
<dbReference type="InterPro" id="IPR018961">
    <property type="entry name" value="DnaJ_homolog_subfam-C_membr-28"/>
</dbReference>
<sequence length="200" mass="23188">MPLFRLVKLLHFFRYGIDRLVEDLIQESMAKGEFDNLTGKGKPLQQQNYNPYVDFVTHKINQVLVENGFTPEWITLQKEIAEEKAAILESISTDRSYYGPNPLESLEAKQWISKVKKHEKAVKQLNSKIVKFNLLVPILEKQMFLFNLEKEANKILMEGKSDNANKNNKECRKAIEEIKEQKTSVSSNQNLLSLLTSIFR</sequence>
<keyword evidence="3" id="KW-1185">Reference proteome</keyword>
<dbReference type="InterPro" id="IPR052573">
    <property type="entry name" value="DnaJ_C_subfamily_28"/>
</dbReference>
<dbReference type="PANTHER" id="PTHR39158">
    <property type="entry name" value="OS08G0560600 PROTEIN"/>
    <property type="match status" value="1"/>
</dbReference>
<dbReference type="EMBL" id="KZ308768">
    <property type="protein sequence ID" value="KAG8234071.1"/>
    <property type="molecule type" value="Genomic_DNA"/>
</dbReference>
<accession>A0A8K0KHJ5</accession>
<feature type="domain" description="DnaJ homologue subfamily C member 28 conserved" evidence="1">
    <location>
        <begin position="20"/>
        <end position="86"/>
    </location>
</feature>
<dbReference type="Proteomes" id="UP000792457">
    <property type="component" value="Unassembled WGS sequence"/>
</dbReference>
<reference evidence="2" key="2">
    <citation type="submission" date="2017-10" db="EMBL/GenBank/DDBJ databases">
        <title>Ladona fulva Genome sequencing and assembly.</title>
        <authorList>
            <person name="Murali S."/>
            <person name="Richards S."/>
            <person name="Bandaranaike D."/>
            <person name="Bellair M."/>
            <person name="Blankenburg K."/>
            <person name="Chao H."/>
            <person name="Dinh H."/>
            <person name="Doddapaneni H."/>
            <person name="Dugan-Rocha S."/>
            <person name="Elkadiri S."/>
            <person name="Gnanaolivu R."/>
            <person name="Hernandez B."/>
            <person name="Skinner E."/>
            <person name="Javaid M."/>
            <person name="Lee S."/>
            <person name="Li M."/>
            <person name="Ming W."/>
            <person name="Munidasa M."/>
            <person name="Muniz J."/>
            <person name="Nguyen L."/>
            <person name="Hughes D."/>
            <person name="Osuji N."/>
            <person name="Pu L.-L."/>
            <person name="Puazo M."/>
            <person name="Qu C."/>
            <person name="Quiroz J."/>
            <person name="Raj R."/>
            <person name="Weissenberger G."/>
            <person name="Xin Y."/>
            <person name="Zou X."/>
            <person name="Han Y."/>
            <person name="Worley K."/>
            <person name="Muzny D."/>
            <person name="Gibbs R."/>
        </authorList>
    </citation>
    <scope>NUCLEOTIDE SEQUENCE</scope>
    <source>
        <strain evidence="2">Sampled in the wild</strain>
    </source>
</reference>
<organism evidence="2 3">
    <name type="scientific">Ladona fulva</name>
    <name type="common">Scarce chaser dragonfly</name>
    <name type="synonym">Libellula fulva</name>
    <dbReference type="NCBI Taxonomy" id="123851"/>
    <lineage>
        <taxon>Eukaryota</taxon>
        <taxon>Metazoa</taxon>
        <taxon>Ecdysozoa</taxon>
        <taxon>Arthropoda</taxon>
        <taxon>Hexapoda</taxon>
        <taxon>Insecta</taxon>
        <taxon>Pterygota</taxon>
        <taxon>Palaeoptera</taxon>
        <taxon>Odonata</taxon>
        <taxon>Epiprocta</taxon>
        <taxon>Anisoptera</taxon>
        <taxon>Libelluloidea</taxon>
        <taxon>Libellulidae</taxon>
        <taxon>Ladona</taxon>
    </lineage>
</organism>
<dbReference type="Pfam" id="PF09350">
    <property type="entry name" value="DJC28_CD"/>
    <property type="match status" value="1"/>
</dbReference>
<comment type="caution">
    <text evidence="2">The sequence shown here is derived from an EMBL/GenBank/DDBJ whole genome shotgun (WGS) entry which is preliminary data.</text>
</comment>
<name>A0A8K0KHJ5_LADFU</name>
<evidence type="ECO:0000313" key="3">
    <source>
        <dbReference type="Proteomes" id="UP000792457"/>
    </source>
</evidence>
<dbReference type="OrthoDB" id="1922282at2759"/>
<evidence type="ECO:0000313" key="2">
    <source>
        <dbReference type="EMBL" id="KAG8234071.1"/>
    </source>
</evidence>
<dbReference type="PANTHER" id="PTHR39158:SF1">
    <property type="entry name" value="DNAJ HOMOLOG SUBFAMILY C MEMBER 28"/>
    <property type="match status" value="1"/>
</dbReference>
<evidence type="ECO:0000259" key="1">
    <source>
        <dbReference type="Pfam" id="PF09350"/>
    </source>
</evidence>
<dbReference type="AlphaFoldDB" id="A0A8K0KHJ5"/>
<proteinExistence type="predicted"/>
<gene>
    <name evidence="2" type="ORF">J437_LFUL013567</name>
</gene>
<protein>
    <recommendedName>
        <fullName evidence="1">DnaJ homologue subfamily C member 28 conserved domain-containing protein</fullName>
    </recommendedName>
</protein>